<dbReference type="RefSeq" id="WP_156624267.1">
    <property type="nucleotide sequence ID" value="NZ_CACRTO010000005.1"/>
</dbReference>
<protein>
    <submittedName>
        <fullName evidence="1">Uncharacterized protein</fullName>
    </submittedName>
</protein>
<organism evidence="1">
    <name type="scientific">Clostridium tertium</name>
    <dbReference type="NCBI Taxonomy" id="1559"/>
    <lineage>
        <taxon>Bacteria</taxon>
        <taxon>Bacillati</taxon>
        <taxon>Bacillota</taxon>
        <taxon>Clostridia</taxon>
        <taxon>Eubacteriales</taxon>
        <taxon>Clostridiaceae</taxon>
        <taxon>Clostridium</taxon>
    </lineage>
</organism>
<evidence type="ECO:0000313" key="1">
    <source>
        <dbReference type="EMBL" id="VYT62754.1"/>
    </source>
</evidence>
<accession>A0A6N2Y7L4</accession>
<reference evidence="1" key="1">
    <citation type="submission" date="2019-11" db="EMBL/GenBank/DDBJ databases">
        <authorList>
            <person name="Feng L."/>
        </authorList>
    </citation>
    <scope>NUCLEOTIDE SEQUENCE</scope>
    <source>
        <strain evidence="1">CTertiumLFYP3</strain>
    </source>
</reference>
<gene>
    <name evidence="1" type="ORF">CTLFYP3_00283</name>
</gene>
<dbReference type="EMBL" id="CACRTO010000005">
    <property type="protein sequence ID" value="VYT62754.1"/>
    <property type="molecule type" value="Genomic_DNA"/>
</dbReference>
<sequence length="75" mass="8850">MKVKLVCQRDNETKEVDLPMNEEDLLRIQGTVLDRDTLGYVAGIGVKYYDEQGKEIENIFLLNRKLKKKLDRFDF</sequence>
<name>A0A6N2Y7L4_9CLOT</name>
<proteinExistence type="predicted"/>
<dbReference type="AlphaFoldDB" id="A0A6N2Y7L4"/>